<dbReference type="Proteomes" id="UP001204562">
    <property type="component" value="Unassembled WGS sequence"/>
</dbReference>
<name>A0AAW5JQJ2_9FIRM</name>
<evidence type="ECO:0000313" key="1">
    <source>
        <dbReference type="EMBL" id="MCQ4771653.1"/>
    </source>
</evidence>
<protein>
    <submittedName>
        <fullName evidence="1">Uncharacterized protein</fullName>
    </submittedName>
</protein>
<accession>A0AAW5JQJ2</accession>
<reference evidence="1" key="1">
    <citation type="submission" date="2022-06" db="EMBL/GenBank/DDBJ databases">
        <title>Isolation of gut microbiota from human fecal samples.</title>
        <authorList>
            <person name="Pamer E.G."/>
            <person name="Barat B."/>
            <person name="Waligurski E."/>
            <person name="Medina S."/>
            <person name="Paddock L."/>
            <person name="Mostad J."/>
        </authorList>
    </citation>
    <scope>NUCLEOTIDE SEQUENCE</scope>
    <source>
        <strain evidence="1">DFI.9.91</strain>
    </source>
</reference>
<dbReference type="EMBL" id="JANFYS010000040">
    <property type="protein sequence ID" value="MCQ4771653.1"/>
    <property type="molecule type" value="Genomic_DNA"/>
</dbReference>
<proteinExistence type="predicted"/>
<comment type="caution">
    <text evidence="1">The sequence shown here is derived from an EMBL/GenBank/DDBJ whole genome shotgun (WGS) entry which is preliminary data.</text>
</comment>
<dbReference type="AlphaFoldDB" id="A0AAW5JQJ2"/>
<gene>
    <name evidence="1" type="ORF">NE579_14495</name>
</gene>
<evidence type="ECO:0000313" key="2">
    <source>
        <dbReference type="Proteomes" id="UP001204562"/>
    </source>
</evidence>
<sequence>MDSNPIMDYTILPPSRAPLPSPSGSVDKRSYQELLCASKGRFVVCRFLIGTQSITTLSGFLTNVGPSYFVLHDPCTNVDTTCDLYSLKFVAVYPAGEPDPESYCITRLHQNSLR</sequence>
<dbReference type="RefSeq" id="WP_256304762.1">
    <property type="nucleotide sequence ID" value="NZ_JANFYS010000040.1"/>
</dbReference>
<organism evidence="1 2">
    <name type="scientific">Intestinimonas massiliensis</name>
    <name type="common">ex Afouda et al. 2020</name>
    <dbReference type="NCBI Taxonomy" id="1673721"/>
    <lineage>
        <taxon>Bacteria</taxon>
        <taxon>Bacillati</taxon>
        <taxon>Bacillota</taxon>
        <taxon>Clostridia</taxon>
        <taxon>Eubacteriales</taxon>
        <taxon>Intestinimonas</taxon>
    </lineage>
</organism>